<evidence type="ECO:0000313" key="2">
    <source>
        <dbReference type="EnsemblMetazoa" id="GPPI025343-PA"/>
    </source>
</evidence>
<accession>A0A1B0BC35</accession>
<feature type="compositionally biased region" description="Basic and acidic residues" evidence="1">
    <location>
        <begin position="326"/>
        <end position="340"/>
    </location>
</feature>
<name>A0A1B0BC35_9MUSC</name>
<keyword evidence="3" id="KW-1185">Reference proteome</keyword>
<feature type="compositionally biased region" description="Polar residues" evidence="1">
    <location>
        <begin position="397"/>
        <end position="408"/>
    </location>
</feature>
<feature type="region of interest" description="Disordered" evidence="1">
    <location>
        <begin position="197"/>
        <end position="217"/>
    </location>
</feature>
<protein>
    <submittedName>
        <fullName evidence="2">Uncharacterized protein</fullName>
    </submittedName>
</protein>
<feature type="region of interest" description="Disordered" evidence="1">
    <location>
        <begin position="1"/>
        <end position="41"/>
    </location>
</feature>
<dbReference type="EnsemblMetazoa" id="GPPI025343-RA">
    <property type="protein sequence ID" value="GPPI025343-PA"/>
    <property type="gene ID" value="GPPI025343"/>
</dbReference>
<proteinExistence type="predicted"/>
<evidence type="ECO:0000256" key="1">
    <source>
        <dbReference type="SAM" id="MobiDB-lite"/>
    </source>
</evidence>
<organism evidence="2 3">
    <name type="scientific">Glossina palpalis gambiensis</name>
    <dbReference type="NCBI Taxonomy" id="67801"/>
    <lineage>
        <taxon>Eukaryota</taxon>
        <taxon>Metazoa</taxon>
        <taxon>Ecdysozoa</taxon>
        <taxon>Arthropoda</taxon>
        <taxon>Hexapoda</taxon>
        <taxon>Insecta</taxon>
        <taxon>Pterygota</taxon>
        <taxon>Neoptera</taxon>
        <taxon>Endopterygota</taxon>
        <taxon>Diptera</taxon>
        <taxon>Brachycera</taxon>
        <taxon>Muscomorpha</taxon>
        <taxon>Hippoboscoidea</taxon>
        <taxon>Glossinidae</taxon>
        <taxon>Glossina</taxon>
    </lineage>
</organism>
<feature type="region of interest" description="Disordered" evidence="1">
    <location>
        <begin position="379"/>
        <end position="469"/>
    </location>
</feature>
<reference evidence="3" key="1">
    <citation type="submission" date="2015-01" db="EMBL/GenBank/DDBJ databases">
        <authorList>
            <person name="Aksoy S."/>
            <person name="Warren W."/>
            <person name="Wilson R.K."/>
        </authorList>
    </citation>
    <scope>NUCLEOTIDE SEQUENCE [LARGE SCALE GENOMIC DNA]</scope>
    <source>
        <strain evidence="3">IAEA</strain>
    </source>
</reference>
<sequence length="687" mass="77251">MEKFFNGRSRNKSTKHHLANSMTDDDGSKQTGTLGMQGPEQLNVKDSNTVTKFNIFHRRRMKSKTRDSDNKKKNCKIVDEKGKVVEEVVMNKEQVQIEACPSKKHVKKDKIESAIYARTGIEHFPQDIGLGEEREQFAVVSLPACTKSLTNTFLKNEIPKIHDNDDHKHIVEETKPKKKWILSDRFKKTRTLRKEIKQEALDESSQSTPEPQKSMPTTTSVVTLHHNASFQNANASSNCAIRRSTLSFSHISNISTKEPEKQKFVHYSKLETLFKRCDEMLENANRVKFEADLNEIIKKQGYEKSFRKEIIASSEDQAENNLKVTPSDDKTITPKEEKPPEILSSNDSNVKQQTDMHQALDQTLTSALTAISETMAPPKSVASAINSEERSPKDLPSSASNRAVTQTKIAMRKTRRNTSSVNTAKDVPNNKQSKNKTKKQDVPNNKQSKNKTKKPINKDKQKKISEDSVTINKRVAKAAPPVNVKNTAIRKEIKQITREKSDALKSFEFFKSFPRRHQVNASSPIGQSKGNKLLQPNMTSGYSSITYSNTSGYSSSPARPKMGKSPLPSANALYSSSSMKSKDVTKAMYTPPMKARKALRPTVSTTYSSLKMKSRNVKKHRISKAFTERAHEIIAPPSKSKTSFYKSEAFRANAIINFIIGASVSQVLYGKSYSLGKRAPKKLGYKE</sequence>
<dbReference type="Proteomes" id="UP000092460">
    <property type="component" value="Unassembled WGS sequence"/>
</dbReference>
<dbReference type="VEuPathDB" id="VectorBase:GPPI025343"/>
<dbReference type="AlphaFoldDB" id="A0A1B0BC35"/>
<feature type="compositionally biased region" description="Polar residues" evidence="1">
    <location>
        <begin position="343"/>
        <end position="352"/>
    </location>
</feature>
<feature type="region of interest" description="Disordered" evidence="1">
    <location>
        <begin position="317"/>
        <end position="352"/>
    </location>
</feature>
<dbReference type="EMBL" id="JXJN01011805">
    <property type="status" value="NOT_ANNOTATED_CDS"/>
    <property type="molecule type" value="Genomic_DNA"/>
</dbReference>
<feature type="compositionally biased region" description="Polar residues" evidence="1">
    <location>
        <begin position="203"/>
        <end position="217"/>
    </location>
</feature>
<feature type="compositionally biased region" description="Basic residues" evidence="1">
    <location>
        <begin position="9"/>
        <end position="18"/>
    </location>
</feature>
<evidence type="ECO:0000313" key="3">
    <source>
        <dbReference type="Proteomes" id="UP000092460"/>
    </source>
</evidence>
<feature type="compositionally biased region" description="Basic and acidic residues" evidence="1">
    <location>
        <begin position="456"/>
        <end position="466"/>
    </location>
</feature>
<reference evidence="2" key="2">
    <citation type="submission" date="2020-05" db="UniProtKB">
        <authorList>
            <consortium name="EnsemblMetazoa"/>
        </authorList>
    </citation>
    <scope>IDENTIFICATION</scope>
    <source>
        <strain evidence="2">IAEA</strain>
    </source>
</reference>